<keyword evidence="2" id="KW-0812">Transmembrane</keyword>
<evidence type="ECO:0000259" key="3">
    <source>
        <dbReference type="Pfam" id="PF02470"/>
    </source>
</evidence>
<proteinExistence type="predicted"/>
<protein>
    <submittedName>
        <fullName evidence="4">MCE family protein</fullName>
    </submittedName>
</protein>
<dbReference type="EMBL" id="VMNW02000003">
    <property type="protein sequence ID" value="KAA9165983.1"/>
    <property type="molecule type" value="Genomic_DNA"/>
</dbReference>
<keyword evidence="2" id="KW-1133">Transmembrane helix</keyword>
<comment type="caution">
    <text evidence="4">The sequence shown here is derived from an EMBL/GenBank/DDBJ whole genome shotgun (WGS) entry which is preliminary data.</text>
</comment>
<accession>A0A5N0VKE8</accession>
<evidence type="ECO:0000256" key="2">
    <source>
        <dbReference type="SAM" id="Phobius"/>
    </source>
</evidence>
<name>A0A5N0VKE8_9PSEU</name>
<keyword evidence="2" id="KW-0472">Membrane</keyword>
<gene>
    <name evidence="4" type="ORF">FPZ12_003255</name>
</gene>
<dbReference type="Pfam" id="PF02470">
    <property type="entry name" value="MlaD"/>
    <property type="match status" value="1"/>
</dbReference>
<dbReference type="OrthoDB" id="4510799at2"/>
<dbReference type="Proteomes" id="UP000319769">
    <property type="component" value="Unassembled WGS sequence"/>
</dbReference>
<feature type="domain" description="Mce/MlaD" evidence="3">
    <location>
        <begin position="44"/>
        <end position="121"/>
    </location>
</feature>
<keyword evidence="5" id="KW-1185">Reference proteome</keyword>
<dbReference type="SUPFAM" id="SSF58104">
    <property type="entry name" value="Methyl-accepting chemotaxis protein (MCP) signaling domain"/>
    <property type="match status" value="1"/>
</dbReference>
<feature type="region of interest" description="Disordered" evidence="1">
    <location>
        <begin position="388"/>
        <end position="429"/>
    </location>
</feature>
<organism evidence="4 5">
    <name type="scientific">Amycolatopsis acidicola</name>
    <dbReference type="NCBI Taxonomy" id="2596893"/>
    <lineage>
        <taxon>Bacteria</taxon>
        <taxon>Bacillati</taxon>
        <taxon>Actinomycetota</taxon>
        <taxon>Actinomycetes</taxon>
        <taxon>Pseudonocardiales</taxon>
        <taxon>Pseudonocardiaceae</taxon>
        <taxon>Amycolatopsis</taxon>
    </lineage>
</organism>
<dbReference type="PANTHER" id="PTHR33371:SF4">
    <property type="entry name" value="INTERMEMBRANE PHOSPHOLIPID TRANSPORT SYSTEM BINDING PROTEIN MLAD"/>
    <property type="match status" value="1"/>
</dbReference>
<feature type="transmembrane region" description="Helical" evidence="2">
    <location>
        <begin position="12"/>
        <end position="32"/>
    </location>
</feature>
<dbReference type="GO" id="GO:0005543">
    <property type="term" value="F:phospholipid binding"/>
    <property type="evidence" value="ECO:0007669"/>
    <property type="project" value="TreeGrafter"/>
</dbReference>
<reference evidence="4" key="1">
    <citation type="submission" date="2019-09" db="EMBL/GenBank/DDBJ databases">
        <authorList>
            <person name="Teo W.F.A."/>
            <person name="Duangmal K."/>
        </authorList>
    </citation>
    <scope>NUCLEOTIDE SEQUENCE [LARGE SCALE GENOMIC DNA]</scope>
    <source>
        <strain evidence="4">K81G1</strain>
    </source>
</reference>
<dbReference type="PROSITE" id="PS51257">
    <property type="entry name" value="PROKAR_LIPOPROTEIN"/>
    <property type="match status" value="1"/>
</dbReference>
<dbReference type="GO" id="GO:0005548">
    <property type="term" value="F:phospholipid transporter activity"/>
    <property type="evidence" value="ECO:0007669"/>
    <property type="project" value="TreeGrafter"/>
</dbReference>
<sequence>MKIKKSLLPHIQLAVVLAFVAACVTFFGYLWVGSGGGIPLVTGKGYRVSLDIPHVSNLVRGSDVMSAGVKIGTVADVHVDGNQASVMMQLDGGPRPLHEGAAVVVRYKTLLEETFLEVTDGTGAPIADGSRLPAGSGKPAVELNDVLNSLDQPTRDALAGSIRSLGAATADGRDSISAALSGLGDAARQGKDALGALAAQSDQLQQLTGDTASLVAALDSRQGQIAQLVTDAEQLTSVTAAGKDDLTSVMRELPGLLDKARSASTGLTQLSQSLAPVAANLKTAAPDVSAALQQLPQTAADLRRLLPSLNGVLDTASPTLARVPVVASDADALIPPADVALRDVNPMLSYLAPYGHEITGFFVNFGQSLNTQNGVLKMTLVVNEQSASGLPLTTNPPLFDRNNPYPAAGSLNDPKSFSGQYPRVQQEGK</sequence>
<dbReference type="RefSeq" id="WP_144748680.1">
    <property type="nucleotide sequence ID" value="NZ_VMNW02000003.1"/>
</dbReference>
<dbReference type="InterPro" id="IPR003399">
    <property type="entry name" value="Mce/MlaD"/>
</dbReference>
<dbReference type="InterPro" id="IPR052336">
    <property type="entry name" value="MlaD_Phospholipid_Transporter"/>
</dbReference>
<dbReference type="AlphaFoldDB" id="A0A5N0VKE8"/>
<evidence type="ECO:0000256" key="1">
    <source>
        <dbReference type="SAM" id="MobiDB-lite"/>
    </source>
</evidence>
<dbReference type="PANTHER" id="PTHR33371">
    <property type="entry name" value="INTERMEMBRANE PHOSPHOLIPID TRANSPORT SYSTEM BINDING PROTEIN MLAD-RELATED"/>
    <property type="match status" value="1"/>
</dbReference>
<evidence type="ECO:0000313" key="4">
    <source>
        <dbReference type="EMBL" id="KAA9165983.1"/>
    </source>
</evidence>
<evidence type="ECO:0000313" key="5">
    <source>
        <dbReference type="Proteomes" id="UP000319769"/>
    </source>
</evidence>